<dbReference type="OrthoDB" id="9803211at2"/>
<dbReference type="InterPro" id="IPR001278">
    <property type="entry name" value="Arg-tRNA-ligase"/>
</dbReference>
<feature type="domain" description="Arginyl tRNA synthetase N-terminal" evidence="14">
    <location>
        <begin position="3"/>
        <end position="91"/>
    </location>
</feature>
<dbReference type="Gene3D" id="3.30.1360.70">
    <property type="entry name" value="Arginyl tRNA synthetase N-terminal domain"/>
    <property type="match status" value="1"/>
</dbReference>
<dbReference type="GO" id="GO:0005737">
    <property type="term" value="C:cytoplasm"/>
    <property type="evidence" value="ECO:0007669"/>
    <property type="project" value="UniProtKB-SubCell"/>
</dbReference>
<dbReference type="Gene3D" id="3.40.50.620">
    <property type="entry name" value="HUPs"/>
    <property type="match status" value="1"/>
</dbReference>
<dbReference type="FunFam" id="3.30.1360.70:FF:000003">
    <property type="entry name" value="Arginine--tRNA ligase"/>
    <property type="match status" value="1"/>
</dbReference>
<dbReference type="InterPro" id="IPR036695">
    <property type="entry name" value="Arg-tRNA-synth_N_sf"/>
</dbReference>
<comment type="catalytic activity">
    <reaction evidence="10 11">
        <text>tRNA(Arg) + L-arginine + ATP = L-arginyl-tRNA(Arg) + AMP + diphosphate</text>
        <dbReference type="Rhea" id="RHEA:20301"/>
        <dbReference type="Rhea" id="RHEA-COMP:9658"/>
        <dbReference type="Rhea" id="RHEA-COMP:9673"/>
        <dbReference type="ChEBI" id="CHEBI:30616"/>
        <dbReference type="ChEBI" id="CHEBI:32682"/>
        <dbReference type="ChEBI" id="CHEBI:33019"/>
        <dbReference type="ChEBI" id="CHEBI:78442"/>
        <dbReference type="ChEBI" id="CHEBI:78513"/>
        <dbReference type="ChEBI" id="CHEBI:456215"/>
        <dbReference type="EC" id="6.1.1.19"/>
    </reaction>
</comment>
<dbReference type="Gene3D" id="1.10.730.10">
    <property type="entry name" value="Isoleucyl-tRNA Synthetase, Domain 1"/>
    <property type="match status" value="1"/>
</dbReference>
<dbReference type="PANTHER" id="PTHR11956">
    <property type="entry name" value="ARGINYL-TRNA SYNTHETASE"/>
    <property type="match status" value="1"/>
</dbReference>
<dbReference type="PRINTS" id="PR01038">
    <property type="entry name" value="TRNASYNTHARG"/>
</dbReference>
<dbReference type="FunFam" id="1.10.730.10:FF:000006">
    <property type="entry name" value="Arginyl-tRNA synthetase 2, mitochondrial"/>
    <property type="match status" value="1"/>
</dbReference>
<evidence type="ECO:0000313" key="16">
    <source>
        <dbReference type="Proteomes" id="UP000288293"/>
    </source>
</evidence>
<dbReference type="PANTHER" id="PTHR11956:SF5">
    <property type="entry name" value="ARGININE--TRNA LIGASE, CYTOPLASMIC"/>
    <property type="match status" value="1"/>
</dbReference>
<evidence type="ECO:0000256" key="5">
    <source>
        <dbReference type="ARBA" id="ARBA00022598"/>
    </source>
</evidence>
<evidence type="ECO:0000256" key="6">
    <source>
        <dbReference type="ARBA" id="ARBA00022741"/>
    </source>
</evidence>
<keyword evidence="6 11" id="KW-0547">Nucleotide-binding</keyword>
<dbReference type="SUPFAM" id="SSF52374">
    <property type="entry name" value="Nucleotidylyl transferase"/>
    <property type="match status" value="1"/>
</dbReference>
<sequence>MKQQIEVLLQAAIEKLKQQGTLPAEVSPRIQLDRPRDKSHGDFATNLALMLAKPAKQNPRQLAEAIVAALPANDVLAATDIAGPGFINFSMNTAQLVNQLEQAWLDPQLNVGNTGAAQTIVIDYSSPNLAKEMHVGHLRSTIIGDAVARTLELQGHKVIRQNHVGDWGTQFGMLLAHMEDVKSESGDAELLLSDLETFYKAAKKRFDAEPEFANRARSLVVKLQSGDQYCAGLWQQFIDISLAHCQEVYDRLGVKLTRDDVMAESAYNGELHDIVKVLTEQGLLVEDQGAKCVFLDEFKGKEDEPLPIIVQKKDGGFLYATTDLAAVRYRAEKLKADRAIYVVDARQALHFNQIFTLARKANLAPVEMQLEHMGFGMVMGKDGRPFKSRDGGVTKLADLLTEAERRAQALIAEKGSEMTTEEQAHIASVVGIASVKYADLSKNRTSDYVFDWDSMISFEGNTAPYLLYAFTRVNSIFQKAGLQQQDVDGTFELISAQDTALANKLAQFPEIIATVGAKGMPHFLCGYLFELAGAFSSFYEACPILSAEQESVRNSRLKLAALTARTLEQGLNLLGIPTLQRM</sequence>
<dbReference type="CDD" id="cd00671">
    <property type="entry name" value="ArgRS_core"/>
    <property type="match status" value="1"/>
</dbReference>
<evidence type="ECO:0000256" key="8">
    <source>
        <dbReference type="ARBA" id="ARBA00022917"/>
    </source>
</evidence>
<dbReference type="SMART" id="SM00836">
    <property type="entry name" value="DALR_1"/>
    <property type="match status" value="1"/>
</dbReference>
<evidence type="ECO:0000313" key="15">
    <source>
        <dbReference type="EMBL" id="RUO23880.1"/>
    </source>
</evidence>
<dbReference type="FunFam" id="3.40.50.620:FF:000030">
    <property type="entry name" value="Arginine--tRNA ligase"/>
    <property type="match status" value="1"/>
</dbReference>
<dbReference type="CDD" id="cd07956">
    <property type="entry name" value="Anticodon_Ia_Arg"/>
    <property type="match status" value="1"/>
</dbReference>
<keyword evidence="9 11" id="KW-0030">Aminoacyl-tRNA synthetase</keyword>
<reference evidence="15 16" key="1">
    <citation type="journal article" date="2011" name="Front. Microbiol.">
        <title>Genomic signatures of strain selection and enhancement in Bacillus atrophaeus var. globigii, a historical biowarfare simulant.</title>
        <authorList>
            <person name="Gibbons H.S."/>
            <person name="Broomall S.M."/>
            <person name="McNew L.A."/>
            <person name="Daligault H."/>
            <person name="Chapman C."/>
            <person name="Bruce D."/>
            <person name="Karavis M."/>
            <person name="Krepps M."/>
            <person name="McGregor P.A."/>
            <person name="Hong C."/>
            <person name="Park K.H."/>
            <person name="Akmal A."/>
            <person name="Feldman A."/>
            <person name="Lin J.S."/>
            <person name="Chang W.E."/>
            <person name="Higgs B.W."/>
            <person name="Demirev P."/>
            <person name="Lindquist J."/>
            <person name="Liem A."/>
            <person name="Fochler E."/>
            <person name="Read T.D."/>
            <person name="Tapia R."/>
            <person name="Johnson S."/>
            <person name="Bishop-Lilly K.A."/>
            <person name="Detter C."/>
            <person name="Han C."/>
            <person name="Sozhamannan S."/>
            <person name="Rosenzweig C.N."/>
            <person name="Skowronski E.W."/>
        </authorList>
    </citation>
    <scope>NUCLEOTIDE SEQUENCE [LARGE SCALE GENOMIC DNA]</scope>
    <source>
        <strain evidence="15 16">MLST1</strain>
    </source>
</reference>
<dbReference type="InterPro" id="IPR005148">
    <property type="entry name" value="Arg-tRNA-synth_N"/>
</dbReference>
<dbReference type="Pfam" id="PF03485">
    <property type="entry name" value="Arg_tRNA_synt_N"/>
    <property type="match status" value="1"/>
</dbReference>
<evidence type="ECO:0000256" key="10">
    <source>
        <dbReference type="ARBA" id="ARBA00049339"/>
    </source>
</evidence>
<evidence type="ECO:0000256" key="3">
    <source>
        <dbReference type="ARBA" id="ARBA00011245"/>
    </source>
</evidence>
<keyword evidence="16" id="KW-1185">Reference proteome</keyword>
<evidence type="ECO:0000259" key="13">
    <source>
        <dbReference type="SMART" id="SM00836"/>
    </source>
</evidence>
<evidence type="ECO:0000256" key="12">
    <source>
        <dbReference type="RuleBase" id="RU363038"/>
    </source>
</evidence>
<comment type="caution">
    <text evidence="15">The sequence shown here is derived from an EMBL/GenBank/DDBJ whole genome shotgun (WGS) entry which is preliminary data.</text>
</comment>
<dbReference type="Pfam" id="PF00750">
    <property type="entry name" value="tRNA-synt_1d"/>
    <property type="match status" value="1"/>
</dbReference>
<dbReference type="EMBL" id="PIPL01000003">
    <property type="protein sequence ID" value="RUO23880.1"/>
    <property type="molecule type" value="Genomic_DNA"/>
</dbReference>
<evidence type="ECO:0000256" key="4">
    <source>
        <dbReference type="ARBA" id="ARBA00022490"/>
    </source>
</evidence>
<dbReference type="PROSITE" id="PS00178">
    <property type="entry name" value="AA_TRNA_LIGASE_I"/>
    <property type="match status" value="1"/>
</dbReference>
<organism evidence="15 16">
    <name type="scientific">Aliidiomarina minuta</name>
    <dbReference type="NCBI Taxonomy" id="880057"/>
    <lineage>
        <taxon>Bacteria</taxon>
        <taxon>Pseudomonadati</taxon>
        <taxon>Pseudomonadota</taxon>
        <taxon>Gammaproteobacteria</taxon>
        <taxon>Alteromonadales</taxon>
        <taxon>Idiomarinaceae</taxon>
        <taxon>Aliidiomarina</taxon>
    </lineage>
</organism>
<comment type="subunit">
    <text evidence="3 11">Monomer.</text>
</comment>
<proteinExistence type="inferred from homology"/>
<evidence type="ECO:0000256" key="11">
    <source>
        <dbReference type="HAMAP-Rule" id="MF_00123"/>
    </source>
</evidence>
<dbReference type="RefSeq" id="WP_126804301.1">
    <property type="nucleotide sequence ID" value="NZ_PIPL01000003.1"/>
</dbReference>
<comment type="similarity">
    <text evidence="2 11 12">Belongs to the class-I aminoacyl-tRNA synthetase family.</text>
</comment>
<evidence type="ECO:0000259" key="14">
    <source>
        <dbReference type="SMART" id="SM01016"/>
    </source>
</evidence>
<keyword evidence="5 11" id="KW-0436">Ligase</keyword>
<keyword evidence="7 11" id="KW-0067">ATP-binding</keyword>
<dbReference type="GO" id="GO:0004814">
    <property type="term" value="F:arginine-tRNA ligase activity"/>
    <property type="evidence" value="ECO:0007669"/>
    <property type="project" value="UniProtKB-UniRule"/>
</dbReference>
<evidence type="ECO:0000256" key="2">
    <source>
        <dbReference type="ARBA" id="ARBA00005594"/>
    </source>
</evidence>
<evidence type="ECO:0000256" key="1">
    <source>
        <dbReference type="ARBA" id="ARBA00004496"/>
    </source>
</evidence>
<dbReference type="SUPFAM" id="SSF55190">
    <property type="entry name" value="Arginyl-tRNA synthetase (ArgRS), N-terminal 'additional' domain"/>
    <property type="match status" value="1"/>
</dbReference>
<accession>A0A432W3E3</accession>
<protein>
    <recommendedName>
        <fullName evidence="11">Arginine--tRNA ligase</fullName>
        <ecNumber evidence="11">6.1.1.19</ecNumber>
    </recommendedName>
    <alternativeName>
        <fullName evidence="11">Arginyl-tRNA synthetase</fullName>
        <shortName evidence="11">ArgRS</shortName>
    </alternativeName>
</protein>
<dbReference type="InterPro" id="IPR008909">
    <property type="entry name" value="DALR_anticod-bd"/>
</dbReference>
<name>A0A432W3E3_9GAMM</name>
<dbReference type="SMART" id="SM01016">
    <property type="entry name" value="Arg_tRNA_synt_N"/>
    <property type="match status" value="1"/>
</dbReference>
<keyword evidence="4 11" id="KW-0963">Cytoplasm</keyword>
<dbReference type="AlphaFoldDB" id="A0A432W3E3"/>
<dbReference type="Pfam" id="PF05746">
    <property type="entry name" value="DALR_1"/>
    <property type="match status" value="1"/>
</dbReference>
<evidence type="ECO:0000256" key="9">
    <source>
        <dbReference type="ARBA" id="ARBA00023146"/>
    </source>
</evidence>
<dbReference type="InterPro" id="IPR001412">
    <property type="entry name" value="aa-tRNA-synth_I_CS"/>
</dbReference>
<dbReference type="HAMAP" id="MF_00123">
    <property type="entry name" value="Arg_tRNA_synth"/>
    <property type="match status" value="1"/>
</dbReference>
<dbReference type="EC" id="6.1.1.19" evidence="11"/>
<gene>
    <name evidence="11" type="primary">argS</name>
    <name evidence="15" type="ORF">CWE09_12070</name>
</gene>
<dbReference type="InterPro" id="IPR014729">
    <property type="entry name" value="Rossmann-like_a/b/a_fold"/>
</dbReference>
<feature type="domain" description="DALR anticodon binding" evidence="13">
    <location>
        <begin position="466"/>
        <end position="582"/>
    </location>
</feature>
<comment type="subcellular location">
    <subcellularLocation>
        <location evidence="1 11">Cytoplasm</location>
    </subcellularLocation>
</comment>
<dbReference type="SUPFAM" id="SSF47323">
    <property type="entry name" value="Anticodon-binding domain of a subclass of class I aminoacyl-tRNA synthetases"/>
    <property type="match status" value="1"/>
</dbReference>
<dbReference type="GO" id="GO:0005524">
    <property type="term" value="F:ATP binding"/>
    <property type="evidence" value="ECO:0007669"/>
    <property type="project" value="UniProtKB-UniRule"/>
</dbReference>
<keyword evidence="8 11" id="KW-0648">Protein biosynthesis</keyword>
<dbReference type="NCBIfam" id="TIGR00456">
    <property type="entry name" value="argS"/>
    <property type="match status" value="1"/>
</dbReference>
<feature type="short sequence motif" description="'HIGH' region" evidence="11">
    <location>
        <begin position="127"/>
        <end position="137"/>
    </location>
</feature>
<dbReference type="GO" id="GO:0006420">
    <property type="term" value="P:arginyl-tRNA aminoacylation"/>
    <property type="evidence" value="ECO:0007669"/>
    <property type="project" value="UniProtKB-UniRule"/>
</dbReference>
<dbReference type="InterPro" id="IPR035684">
    <property type="entry name" value="ArgRS_core"/>
</dbReference>
<dbReference type="InterPro" id="IPR009080">
    <property type="entry name" value="tRNAsynth_Ia_anticodon-bd"/>
</dbReference>
<evidence type="ECO:0000256" key="7">
    <source>
        <dbReference type="ARBA" id="ARBA00022840"/>
    </source>
</evidence>
<dbReference type="Proteomes" id="UP000288293">
    <property type="component" value="Unassembled WGS sequence"/>
</dbReference>